<organism evidence="1">
    <name type="scientific">Mytilinidion resinicola</name>
    <dbReference type="NCBI Taxonomy" id="574789"/>
    <lineage>
        <taxon>Eukaryota</taxon>
        <taxon>Fungi</taxon>
        <taxon>Dikarya</taxon>
        <taxon>Ascomycota</taxon>
        <taxon>Pezizomycotina</taxon>
        <taxon>Dothideomycetes</taxon>
        <taxon>Pleosporomycetidae</taxon>
        <taxon>Mytilinidiales</taxon>
        <taxon>Mytilinidiaceae</taxon>
        <taxon>Mytilinidion</taxon>
    </lineage>
</organism>
<evidence type="ECO:0000313" key="2">
    <source>
        <dbReference type="Proteomes" id="UP000504636"/>
    </source>
</evidence>
<evidence type="ECO:0000313" key="3">
    <source>
        <dbReference type="RefSeq" id="XP_033579858.1"/>
    </source>
</evidence>
<protein>
    <submittedName>
        <fullName evidence="1 3">Uncharacterized protein</fullName>
    </submittedName>
</protein>
<name>A0A6A6YY19_9PEZI</name>
<accession>A0A6A6YY19</accession>
<keyword evidence="2" id="KW-1185">Reference proteome</keyword>
<dbReference type="Proteomes" id="UP000504636">
    <property type="component" value="Unplaced"/>
</dbReference>
<dbReference type="GeneID" id="54454514"/>
<reference evidence="1 3" key="1">
    <citation type="journal article" date="2020" name="Stud. Mycol.">
        <title>101 Dothideomycetes genomes: a test case for predicting lifestyles and emergence of pathogens.</title>
        <authorList>
            <person name="Haridas S."/>
            <person name="Albert R."/>
            <person name="Binder M."/>
            <person name="Bloem J."/>
            <person name="Labutti K."/>
            <person name="Salamov A."/>
            <person name="Andreopoulos B."/>
            <person name="Baker S."/>
            <person name="Barry K."/>
            <person name="Bills G."/>
            <person name="Bluhm B."/>
            <person name="Cannon C."/>
            <person name="Castanera R."/>
            <person name="Culley D."/>
            <person name="Daum C."/>
            <person name="Ezra D."/>
            <person name="Gonzalez J."/>
            <person name="Henrissat B."/>
            <person name="Kuo A."/>
            <person name="Liang C."/>
            <person name="Lipzen A."/>
            <person name="Lutzoni F."/>
            <person name="Magnuson J."/>
            <person name="Mondo S."/>
            <person name="Nolan M."/>
            <person name="Ohm R."/>
            <person name="Pangilinan J."/>
            <person name="Park H.-J."/>
            <person name="Ramirez L."/>
            <person name="Alfaro M."/>
            <person name="Sun H."/>
            <person name="Tritt A."/>
            <person name="Yoshinaga Y."/>
            <person name="Zwiers L.-H."/>
            <person name="Turgeon B."/>
            <person name="Goodwin S."/>
            <person name="Spatafora J."/>
            <person name="Crous P."/>
            <person name="Grigoriev I."/>
        </authorList>
    </citation>
    <scope>NUCLEOTIDE SEQUENCE</scope>
    <source>
        <strain evidence="1 3">CBS 304.34</strain>
    </source>
</reference>
<proteinExistence type="predicted"/>
<dbReference type="RefSeq" id="XP_033579858.1">
    <property type="nucleotide sequence ID" value="XM_033713621.1"/>
</dbReference>
<sequence>MVDVLYDQIRQFERIMRPGLKLGRAGIQTSPTDLQIQMLCRVFARLAILVGVDYVGVGWASTALIVPADDLRNEVFQLHVSSFYGGSSSCGGIHACGGTVVWLATPFTGGYKSSSERFQISICYSISPFQLLSSTVTRSPFPCSPHTFQLYTFVDSTMSQHIAFNIDHRCPIRRLRFVTQISGSISVFGR</sequence>
<reference evidence="3" key="2">
    <citation type="submission" date="2020-04" db="EMBL/GenBank/DDBJ databases">
        <authorList>
            <consortium name="NCBI Genome Project"/>
        </authorList>
    </citation>
    <scope>NUCLEOTIDE SEQUENCE</scope>
    <source>
        <strain evidence="3">CBS 304.34</strain>
    </source>
</reference>
<evidence type="ECO:0000313" key="1">
    <source>
        <dbReference type="EMBL" id="KAF2812894.1"/>
    </source>
</evidence>
<dbReference type="AlphaFoldDB" id="A0A6A6YY19"/>
<gene>
    <name evidence="1 3" type="ORF">BDZ99DRAFT_244234</name>
</gene>
<dbReference type="EMBL" id="MU003696">
    <property type="protein sequence ID" value="KAF2812894.1"/>
    <property type="molecule type" value="Genomic_DNA"/>
</dbReference>
<reference evidence="3" key="3">
    <citation type="submission" date="2025-04" db="UniProtKB">
        <authorList>
            <consortium name="RefSeq"/>
        </authorList>
    </citation>
    <scope>IDENTIFICATION</scope>
    <source>
        <strain evidence="3">CBS 304.34</strain>
    </source>
</reference>